<organism evidence="6 7">
    <name type="scientific">Roseobacter sinensis</name>
    <dbReference type="NCBI Taxonomy" id="2931391"/>
    <lineage>
        <taxon>Bacteria</taxon>
        <taxon>Pseudomonadati</taxon>
        <taxon>Pseudomonadota</taxon>
        <taxon>Alphaproteobacteria</taxon>
        <taxon>Rhodobacterales</taxon>
        <taxon>Roseobacteraceae</taxon>
        <taxon>Roseobacter</taxon>
    </lineage>
</organism>
<dbReference type="EMBL" id="JALIEB010000008">
    <property type="protein sequence ID" value="MCV3272359.1"/>
    <property type="molecule type" value="Genomic_DNA"/>
</dbReference>
<keyword evidence="1" id="KW-0805">Transcription regulation</keyword>
<gene>
    <name evidence="6" type="ORF">MUB52_13055</name>
</gene>
<accession>A0ABT3BFJ8</accession>
<keyword evidence="2 4" id="KW-0238">DNA-binding</keyword>
<feature type="DNA-binding region" description="H-T-H motif" evidence="4">
    <location>
        <begin position="38"/>
        <end position="57"/>
    </location>
</feature>
<dbReference type="Proteomes" id="UP001208690">
    <property type="component" value="Unassembled WGS sequence"/>
</dbReference>
<evidence type="ECO:0000313" key="7">
    <source>
        <dbReference type="Proteomes" id="UP001208690"/>
    </source>
</evidence>
<evidence type="ECO:0000256" key="1">
    <source>
        <dbReference type="ARBA" id="ARBA00023015"/>
    </source>
</evidence>
<sequence length="201" mass="21652">MEEKNVTSRRDRNLAEIRRKGGEVAERLLLEQGYEALSARGLAKATGCSVGALYNAFGHIDGVVREVNLRSAKLLQGVLTEALEQAPPGLEARLIAMAEAYFDFAVTQPQRWRALFDYPVQTPPDGRIFAVQDTLLAMLRGAAGVTETDGPEAMRLTLLWASVHGLTTLAAKQTISGLTAQAARNHLAVLVRAGMAAEIAV</sequence>
<evidence type="ECO:0000256" key="2">
    <source>
        <dbReference type="ARBA" id="ARBA00023125"/>
    </source>
</evidence>
<reference evidence="6 7" key="1">
    <citation type="submission" date="2022-04" db="EMBL/GenBank/DDBJ databases">
        <title>Roseobacter sp. WL0113 is a bacterium isolated from neritic sediment.</title>
        <authorList>
            <person name="Wang L."/>
            <person name="He W."/>
            <person name="Zhang D.-F."/>
        </authorList>
    </citation>
    <scope>NUCLEOTIDE SEQUENCE [LARGE SCALE GENOMIC DNA]</scope>
    <source>
        <strain evidence="6 7">WL0113</strain>
    </source>
</reference>
<name>A0ABT3BFJ8_9RHOB</name>
<evidence type="ECO:0000256" key="4">
    <source>
        <dbReference type="PROSITE-ProRule" id="PRU00335"/>
    </source>
</evidence>
<dbReference type="InterPro" id="IPR009057">
    <property type="entry name" value="Homeodomain-like_sf"/>
</dbReference>
<keyword evidence="7" id="KW-1185">Reference proteome</keyword>
<keyword evidence="3" id="KW-0804">Transcription</keyword>
<evidence type="ECO:0000259" key="5">
    <source>
        <dbReference type="PROSITE" id="PS50977"/>
    </source>
</evidence>
<dbReference type="SUPFAM" id="SSF46689">
    <property type="entry name" value="Homeodomain-like"/>
    <property type="match status" value="1"/>
</dbReference>
<dbReference type="InterPro" id="IPR050109">
    <property type="entry name" value="HTH-type_TetR-like_transc_reg"/>
</dbReference>
<dbReference type="PROSITE" id="PS50977">
    <property type="entry name" value="HTH_TETR_2"/>
    <property type="match status" value="1"/>
</dbReference>
<evidence type="ECO:0000313" key="6">
    <source>
        <dbReference type="EMBL" id="MCV3272359.1"/>
    </source>
</evidence>
<dbReference type="InterPro" id="IPR025996">
    <property type="entry name" value="MT1864/Rv1816-like_C"/>
</dbReference>
<proteinExistence type="predicted"/>
<protein>
    <submittedName>
        <fullName evidence="6">TetR/AcrR family transcriptional regulator</fullName>
    </submittedName>
</protein>
<comment type="caution">
    <text evidence="6">The sequence shown here is derived from an EMBL/GenBank/DDBJ whole genome shotgun (WGS) entry which is preliminary data.</text>
</comment>
<dbReference type="Gene3D" id="1.10.357.10">
    <property type="entry name" value="Tetracycline Repressor, domain 2"/>
    <property type="match status" value="1"/>
</dbReference>
<feature type="domain" description="HTH tetR-type" evidence="5">
    <location>
        <begin position="15"/>
        <end position="75"/>
    </location>
</feature>
<dbReference type="PANTHER" id="PTHR30055:SF234">
    <property type="entry name" value="HTH-TYPE TRANSCRIPTIONAL REGULATOR BETI"/>
    <property type="match status" value="1"/>
</dbReference>
<dbReference type="SUPFAM" id="SSF48498">
    <property type="entry name" value="Tetracyclin repressor-like, C-terminal domain"/>
    <property type="match status" value="1"/>
</dbReference>
<dbReference type="PANTHER" id="PTHR30055">
    <property type="entry name" value="HTH-TYPE TRANSCRIPTIONAL REGULATOR RUTR"/>
    <property type="match status" value="1"/>
</dbReference>
<dbReference type="Pfam" id="PF00440">
    <property type="entry name" value="TetR_N"/>
    <property type="match status" value="1"/>
</dbReference>
<dbReference type="InterPro" id="IPR001647">
    <property type="entry name" value="HTH_TetR"/>
</dbReference>
<dbReference type="InterPro" id="IPR036271">
    <property type="entry name" value="Tet_transcr_reg_TetR-rel_C_sf"/>
</dbReference>
<dbReference type="RefSeq" id="WP_263844680.1">
    <property type="nucleotide sequence ID" value="NZ_JALIEB010000008.1"/>
</dbReference>
<dbReference type="Pfam" id="PF13305">
    <property type="entry name" value="TetR_C_33"/>
    <property type="match status" value="1"/>
</dbReference>
<evidence type="ECO:0000256" key="3">
    <source>
        <dbReference type="ARBA" id="ARBA00023163"/>
    </source>
</evidence>